<evidence type="ECO:0000256" key="1">
    <source>
        <dbReference type="SAM" id="Phobius"/>
    </source>
</evidence>
<dbReference type="EMBL" id="CP036433">
    <property type="protein sequence ID" value="QDU93070.1"/>
    <property type="molecule type" value="Genomic_DNA"/>
</dbReference>
<keyword evidence="1" id="KW-1133">Transmembrane helix</keyword>
<evidence type="ECO:0000313" key="2">
    <source>
        <dbReference type="EMBL" id="QDU93070.1"/>
    </source>
</evidence>
<feature type="transmembrane region" description="Helical" evidence="1">
    <location>
        <begin position="7"/>
        <end position="24"/>
    </location>
</feature>
<proteinExistence type="predicted"/>
<name>A0A518DMK8_9BACT</name>
<keyword evidence="1" id="KW-0472">Membrane</keyword>
<reference evidence="2 3" key="1">
    <citation type="submission" date="2019-02" db="EMBL/GenBank/DDBJ databases">
        <title>Deep-cultivation of Planctomycetes and their phenomic and genomic characterization uncovers novel biology.</title>
        <authorList>
            <person name="Wiegand S."/>
            <person name="Jogler M."/>
            <person name="Boedeker C."/>
            <person name="Pinto D."/>
            <person name="Vollmers J."/>
            <person name="Rivas-Marin E."/>
            <person name="Kohn T."/>
            <person name="Peeters S.H."/>
            <person name="Heuer A."/>
            <person name="Rast P."/>
            <person name="Oberbeckmann S."/>
            <person name="Bunk B."/>
            <person name="Jeske O."/>
            <person name="Meyerdierks A."/>
            <person name="Storesund J.E."/>
            <person name="Kallscheuer N."/>
            <person name="Luecker S."/>
            <person name="Lage O.M."/>
            <person name="Pohl T."/>
            <person name="Merkel B.J."/>
            <person name="Hornburger P."/>
            <person name="Mueller R.-W."/>
            <person name="Bruemmer F."/>
            <person name="Labrenz M."/>
            <person name="Spormann A.M."/>
            <person name="Op den Camp H."/>
            <person name="Overmann J."/>
            <person name="Amann R."/>
            <person name="Jetten M.S.M."/>
            <person name="Mascher T."/>
            <person name="Medema M.H."/>
            <person name="Devos D.P."/>
            <person name="Kaster A.-K."/>
            <person name="Ovreas L."/>
            <person name="Rohde M."/>
            <person name="Galperin M.Y."/>
            <person name="Jogler C."/>
        </authorList>
    </citation>
    <scope>NUCLEOTIDE SEQUENCE [LARGE SCALE GENOMIC DNA]</scope>
    <source>
        <strain evidence="2 3">Pla85_3_4</strain>
    </source>
</reference>
<feature type="transmembrane region" description="Helical" evidence="1">
    <location>
        <begin position="70"/>
        <end position="91"/>
    </location>
</feature>
<evidence type="ECO:0000313" key="3">
    <source>
        <dbReference type="Proteomes" id="UP000317648"/>
    </source>
</evidence>
<dbReference type="RefSeq" id="WP_145049561.1">
    <property type="nucleotide sequence ID" value="NZ_CP036433.1"/>
</dbReference>
<accession>A0A518DMK8</accession>
<feature type="transmembrane region" description="Helical" evidence="1">
    <location>
        <begin position="36"/>
        <end position="64"/>
    </location>
</feature>
<dbReference type="Proteomes" id="UP000317648">
    <property type="component" value="Chromosome"/>
</dbReference>
<protein>
    <submittedName>
        <fullName evidence="2">Uncharacterized protein</fullName>
    </submittedName>
</protein>
<organism evidence="2 3">
    <name type="scientific">Lignipirellula cremea</name>
    <dbReference type="NCBI Taxonomy" id="2528010"/>
    <lineage>
        <taxon>Bacteria</taxon>
        <taxon>Pseudomonadati</taxon>
        <taxon>Planctomycetota</taxon>
        <taxon>Planctomycetia</taxon>
        <taxon>Pirellulales</taxon>
        <taxon>Pirellulaceae</taxon>
        <taxon>Lignipirellula</taxon>
    </lineage>
</organism>
<dbReference type="KEGG" id="lcre:Pla8534_08470"/>
<gene>
    <name evidence="2" type="ORF">Pla8534_08470</name>
</gene>
<sequence length="109" mass="12011">MDAVLEVLGWLFWGLVSACTGVMWEASSKSWARRQLWGIACGLLGVALIVLGVGVWLCFGWRAVSWWSTALGGVLVMAFLVIGNICHLYNAPAGKRGYLKRRLKQADKE</sequence>
<keyword evidence="3" id="KW-1185">Reference proteome</keyword>
<dbReference type="AlphaFoldDB" id="A0A518DMK8"/>
<keyword evidence="1" id="KW-0812">Transmembrane</keyword>